<keyword evidence="1" id="KW-0175">Coiled coil</keyword>
<evidence type="ECO:0000313" key="3">
    <source>
        <dbReference type="Proteomes" id="UP000295517"/>
    </source>
</evidence>
<organism evidence="2 3">
    <name type="scientific">Legionella israelensis</name>
    <dbReference type="NCBI Taxonomy" id="454"/>
    <lineage>
        <taxon>Bacteria</taxon>
        <taxon>Pseudomonadati</taxon>
        <taxon>Pseudomonadota</taxon>
        <taxon>Gammaproteobacteria</taxon>
        <taxon>Legionellales</taxon>
        <taxon>Legionellaceae</taxon>
        <taxon>Legionella</taxon>
    </lineage>
</organism>
<proteinExistence type="predicted"/>
<evidence type="ECO:0000256" key="1">
    <source>
        <dbReference type="SAM" id="Coils"/>
    </source>
</evidence>
<feature type="coiled-coil region" evidence="1">
    <location>
        <begin position="699"/>
        <end position="733"/>
    </location>
</feature>
<protein>
    <recommendedName>
        <fullName evidence="4">Interaptin</fullName>
    </recommendedName>
</protein>
<dbReference type="EMBL" id="CP038254">
    <property type="protein sequence ID" value="QBR83644.1"/>
    <property type="molecule type" value="Genomic_DNA"/>
</dbReference>
<evidence type="ECO:0008006" key="4">
    <source>
        <dbReference type="Google" id="ProtNLM"/>
    </source>
</evidence>
<accession>A0AAX1EEX8</accession>
<reference evidence="2 3" key="1">
    <citation type="submission" date="2019-03" db="EMBL/GenBank/DDBJ databases">
        <title>Diverse conjugative elements silence natural transformation in Legionella species.</title>
        <authorList>
            <person name="Durieux I."/>
            <person name="Ginevra C."/>
            <person name="Attaiech L."/>
            <person name="Picq K."/>
            <person name="Juan P.A."/>
            <person name="Jarraud S."/>
            <person name="Charpentier X."/>
        </authorList>
    </citation>
    <scope>NUCLEOTIDE SEQUENCE [LARGE SCALE GENOMIC DNA]</scope>
    <source>
        <strain evidence="2 3">HL-0427-4011</strain>
    </source>
</reference>
<gene>
    <name evidence="2" type="ORF">E3983_04290</name>
</gene>
<sequence>MDALIKANPAVASEFRKALMDHKIFWASLDPSLDPIEDTNTFLVDVGEAPNAVQNNFVALRQKAAHLRVIRNLNKASLDVLTDIAIKDNKDEIRGVIKRAHPALWQSPWGEILSTQLTDEGITAIQAEAKKLLMSQLRIPKLIERINKEDSFENLKKPLDAYFGAHVAVLQESDRKQLEDAMNARAMMLAQDKLLNHPNRGELDALLKEDGLNEVRDKAKSIIGDHVQWIKPENIEALKKSARVGIAKLDVEALAYNDAHRRILIGIADPKNSSTYQEKLKAVGIANTDLLKKEDYPALLDTIRNKAFEMQVEKLSPYSPYGKKVHKDLITTFKAAKPEKKEIILRNLNNLEKSIQHLFHATNTDDVKRMLGVEDNVAELVTEENGRLEKFKKIHSLEAAKILANLYATYCPSEELSDNVINAFNSKFFENDGAAYTKDDYAELLRGVFGDITGELPDAIDDQKFYNAFGLNNDGSAVLSNELENLVGNQRISNLHLATDIHNHAADPLRKELMQSFMRVDKRGIALDGNDVDNLWTFFKDSKSYEEFKKKITDNISSKLSEDWTKQFTTADFDKLKLQQLKGLDTTQKVREYVDARLDELSKVFALGSQRFWDETQLRRFRENFNDRENWFNPAFMGKSKADAEKMKPKFEALARNIDIIIQEREYQREAIEALIRNLPGHTGEGTGNYPKEEDEKIRKKLDGKIKEIDAALENHKKSRDALQDVLDKMQEAIESKKVIQLFGSDPDVVSEVFKKGTPEYEEAKGKDLSPDHVRRTHITHGHVKEMKMHEIDSDQVRIWDVKTTKGGLTTRGRIIEEHGLTPSAKVYASDKQKITPTKLTIDMPKGGRTTEQKELIEEARVKTAMVAVCQLFAKLDVPPDEKHPININCSDPEDAKYFWTAVKIVQKELKDTKLAFKDNAIQGDSIKYVSKTQKGKLGWKDDSVYKTVFEKESNKYIWKQKTDELKGHVSEKFKHDKEKKESSAAATQLFRKEVKKQISESEKHLEEIHKGPQVH</sequence>
<dbReference type="Proteomes" id="UP000295517">
    <property type="component" value="Chromosome"/>
</dbReference>
<dbReference type="AlphaFoldDB" id="A0AAX1EEX8"/>
<name>A0AAX1EEX8_9GAMM</name>
<evidence type="ECO:0000313" key="2">
    <source>
        <dbReference type="EMBL" id="QBR83644.1"/>
    </source>
</evidence>